<keyword evidence="15" id="KW-1185">Reference proteome</keyword>
<evidence type="ECO:0000256" key="9">
    <source>
        <dbReference type="ARBA" id="ARBA00022842"/>
    </source>
</evidence>
<proteinExistence type="inferred from homology"/>
<comment type="similarity">
    <text evidence="11">Belongs to the tRNA nucleotidyltransferase/poly(A) polymerase family.</text>
</comment>
<dbReference type="PANTHER" id="PTHR47545">
    <property type="entry name" value="MULTIFUNCTIONAL CCA PROTEIN"/>
    <property type="match status" value="1"/>
</dbReference>
<keyword evidence="6" id="KW-0547">Nucleotide-binding</keyword>
<dbReference type="InterPro" id="IPR002646">
    <property type="entry name" value="PolA_pol_head_dom"/>
</dbReference>
<dbReference type="eggNOG" id="COG0617">
    <property type="taxonomic scope" value="Bacteria"/>
</dbReference>
<dbReference type="InterPro" id="IPR043519">
    <property type="entry name" value="NT_sf"/>
</dbReference>
<dbReference type="Gene3D" id="1.10.3090.10">
    <property type="entry name" value="cca-adding enzyme, domain 2"/>
    <property type="match status" value="1"/>
</dbReference>
<dbReference type="GeneID" id="58227412"/>
<evidence type="ECO:0000259" key="12">
    <source>
        <dbReference type="Pfam" id="PF01743"/>
    </source>
</evidence>
<evidence type="ECO:0000313" key="14">
    <source>
        <dbReference type="EMBL" id="KJZ01886.1"/>
    </source>
</evidence>
<keyword evidence="4" id="KW-0548">Nucleotidyltransferase</keyword>
<evidence type="ECO:0000256" key="11">
    <source>
        <dbReference type="RuleBase" id="RU003953"/>
    </source>
</evidence>
<keyword evidence="3" id="KW-0819">tRNA processing</keyword>
<dbReference type="GO" id="GO:0001680">
    <property type="term" value="P:tRNA 3'-terminal CCA addition"/>
    <property type="evidence" value="ECO:0007669"/>
    <property type="project" value="InterPro"/>
</dbReference>
<dbReference type="InterPro" id="IPR032828">
    <property type="entry name" value="PolyA_RNA-bd"/>
</dbReference>
<keyword evidence="7" id="KW-0692">RNA repair</keyword>
<evidence type="ECO:0000256" key="2">
    <source>
        <dbReference type="ARBA" id="ARBA00022679"/>
    </source>
</evidence>
<dbReference type="Pfam" id="PF01743">
    <property type="entry name" value="PolyA_pol"/>
    <property type="match status" value="1"/>
</dbReference>
<dbReference type="GO" id="GO:0003723">
    <property type="term" value="F:RNA binding"/>
    <property type="evidence" value="ECO:0007669"/>
    <property type="project" value="UniProtKB-KW"/>
</dbReference>
<evidence type="ECO:0000256" key="3">
    <source>
        <dbReference type="ARBA" id="ARBA00022694"/>
    </source>
</evidence>
<comment type="cofactor">
    <cofactor evidence="1">
        <name>Mg(2+)</name>
        <dbReference type="ChEBI" id="CHEBI:18420"/>
    </cofactor>
</comment>
<dbReference type="OrthoDB" id="9805698at2"/>
<feature type="domain" description="tRNA nucleotidyltransferase/poly(A) polymerase RNA and SrmB- binding" evidence="13">
    <location>
        <begin position="149"/>
        <end position="211"/>
    </location>
</feature>
<dbReference type="InterPro" id="IPR012006">
    <property type="entry name" value="CCA_bact"/>
</dbReference>
<dbReference type="GO" id="GO:0004810">
    <property type="term" value="F:CCA tRNA nucleotidyltransferase activity"/>
    <property type="evidence" value="ECO:0007669"/>
    <property type="project" value="InterPro"/>
</dbReference>
<keyword evidence="8" id="KW-0067">ATP-binding</keyword>
<accession>A0A0F4Q2D9</accession>
<dbReference type="Gene3D" id="3.30.460.10">
    <property type="entry name" value="Beta Polymerase, domain 2"/>
    <property type="match status" value="1"/>
</dbReference>
<dbReference type="RefSeq" id="WP_045979265.1">
    <property type="nucleotide sequence ID" value="NZ_JXXY01000006.1"/>
</dbReference>
<sequence>MQTYLVGGAVRDKLLGRKVKEYDYVVVGATVEQMKTLGFTQVGKDFPVFLHPKTKDEHALARTERKQGQGYTGFICDFTPDITLEQDLARRDLTVNAIAEDAEGQLIDPYLGQKDLEQRILRHVSPAFSEDPLRVLRVARFRARYHELGFTIADETLALMRQIAASGELASLTPERVWLEWHKALEDGYIDCFVDALYQAQALTELCPALATHWPEQHAWLTPRIDYARQQSLAATVHFALLMCKLSHDEHAAFFQHFRVPNQFIHSAQLLAQHHQTLAHYDAEILLELFNAIDLWRRPEHLNQLLISYDAYTLGQFDTQHQIRQAAHHAQQVSAQTYIQQGISGAAIKTALQQGRLAAIREALEG</sequence>
<evidence type="ECO:0000256" key="6">
    <source>
        <dbReference type="ARBA" id="ARBA00022741"/>
    </source>
</evidence>
<dbReference type="PATRIC" id="fig|151081.8.peg.1734"/>
<evidence type="ECO:0000256" key="4">
    <source>
        <dbReference type="ARBA" id="ARBA00022695"/>
    </source>
</evidence>
<dbReference type="AlphaFoldDB" id="A0A0F4Q2D9"/>
<dbReference type="SUPFAM" id="SSF81891">
    <property type="entry name" value="Poly A polymerase C-terminal region-like"/>
    <property type="match status" value="1"/>
</dbReference>
<dbReference type="Pfam" id="PF12627">
    <property type="entry name" value="PolyA_pol_RNAbd"/>
    <property type="match status" value="1"/>
</dbReference>
<evidence type="ECO:0000256" key="10">
    <source>
        <dbReference type="ARBA" id="ARBA00022884"/>
    </source>
</evidence>
<dbReference type="InterPro" id="IPR050124">
    <property type="entry name" value="tRNA_CCA-adding_enzyme"/>
</dbReference>
<evidence type="ECO:0000256" key="7">
    <source>
        <dbReference type="ARBA" id="ARBA00022800"/>
    </source>
</evidence>
<evidence type="ECO:0000256" key="1">
    <source>
        <dbReference type="ARBA" id="ARBA00001946"/>
    </source>
</evidence>
<keyword evidence="2 11" id="KW-0808">Transferase</keyword>
<name>A0A0F4Q2D9_9GAMM</name>
<evidence type="ECO:0000313" key="15">
    <source>
        <dbReference type="Proteomes" id="UP000033664"/>
    </source>
</evidence>
<dbReference type="PANTHER" id="PTHR47545:SF1">
    <property type="entry name" value="MULTIFUNCTIONAL CCA PROTEIN"/>
    <property type="match status" value="1"/>
</dbReference>
<dbReference type="CDD" id="cd05398">
    <property type="entry name" value="NT_ClassII-CCAase"/>
    <property type="match status" value="1"/>
</dbReference>
<keyword evidence="10 11" id="KW-0694">RNA-binding</keyword>
<dbReference type="SUPFAM" id="SSF81301">
    <property type="entry name" value="Nucleotidyltransferase"/>
    <property type="match status" value="1"/>
</dbReference>
<keyword evidence="9" id="KW-0460">Magnesium</keyword>
<reference evidence="14 15" key="1">
    <citation type="journal article" date="2015" name="BMC Genomics">
        <title>Genome mining reveals unlocked bioactive potential of marine Gram-negative bacteria.</title>
        <authorList>
            <person name="Machado H."/>
            <person name="Sonnenschein E.C."/>
            <person name="Melchiorsen J."/>
            <person name="Gram L."/>
        </authorList>
    </citation>
    <scope>NUCLEOTIDE SEQUENCE [LARGE SCALE GENOMIC DNA]</scope>
    <source>
        <strain evidence="14 15">S3137</strain>
    </source>
</reference>
<comment type="caution">
    <text evidence="14">The sequence shown here is derived from an EMBL/GenBank/DDBJ whole genome shotgun (WGS) entry which is preliminary data.</text>
</comment>
<protein>
    <submittedName>
        <fullName evidence="14">tRNA nucleotidyltransferase</fullName>
    </submittedName>
</protein>
<dbReference type="PIRSF" id="PIRSF000813">
    <property type="entry name" value="CCA_bact"/>
    <property type="match status" value="1"/>
</dbReference>
<dbReference type="GO" id="GO:0005524">
    <property type="term" value="F:ATP binding"/>
    <property type="evidence" value="ECO:0007669"/>
    <property type="project" value="UniProtKB-KW"/>
</dbReference>
<keyword evidence="5" id="KW-0479">Metal-binding</keyword>
<organism evidence="14 15">
    <name type="scientific">Pseudoalteromonas ruthenica</name>
    <dbReference type="NCBI Taxonomy" id="151081"/>
    <lineage>
        <taxon>Bacteria</taxon>
        <taxon>Pseudomonadati</taxon>
        <taxon>Pseudomonadota</taxon>
        <taxon>Gammaproteobacteria</taxon>
        <taxon>Alteromonadales</taxon>
        <taxon>Pseudoalteromonadaceae</taxon>
        <taxon>Pseudoalteromonas</taxon>
    </lineage>
</organism>
<evidence type="ECO:0000259" key="13">
    <source>
        <dbReference type="Pfam" id="PF12627"/>
    </source>
</evidence>
<evidence type="ECO:0000256" key="5">
    <source>
        <dbReference type="ARBA" id="ARBA00022723"/>
    </source>
</evidence>
<evidence type="ECO:0000256" key="8">
    <source>
        <dbReference type="ARBA" id="ARBA00022840"/>
    </source>
</evidence>
<dbReference type="Proteomes" id="UP000033664">
    <property type="component" value="Unassembled WGS sequence"/>
</dbReference>
<dbReference type="GO" id="GO:0042245">
    <property type="term" value="P:RNA repair"/>
    <property type="evidence" value="ECO:0007669"/>
    <property type="project" value="UniProtKB-KW"/>
</dbReference>
<dbReference type="EMBL" id="JXXZ01000002">
    <property type="protein sequence ID" value="KJZ01886.1"/>
    <property type="molecule type" value="Genomic_DNA"/>
</dbReference>
<feature type="domain" description="Poly A polymerase head" evidence="12">
    <location>
        <begin position="3"/>
        <end position="122"/>
    </location>
</feature>
<dbReference type="GO" id="GO:0046872">
    <property type="term" value="F:metal ion binding"/>
    <property type="evidence" value="ECO:0007669"/>
    <property type="project" value="UniProtKB-KW"/>
</dbReference>
<gene>
    <name evidence="14" type="ORF">TW72_02785</name>
</gene>